<feature type="coiled-coil region" evidence="10">
    <location>
        <begin position="160"/>
        <end position="296"/>
    </location>
</feature>
<evidence type="ECO:0000256" key="4">
    <source>
        <dbReference type="ARBA" id="ARBA00022475"/>
    </source>
</evidence>
<dbReference type="RefSeq" id="WP_040475711.1">
    <property type="nucleotide sequence ID" value="NZ_BMXD01000007.1"/>
</dbReference>
<keyword evidence="10" id="KW-0175">Coiled coil</keyword>
<evidence type="ECO:0000256" key="6">
    <source>
        <dbReference type="ARBA" id="ARBA00022692"/>
    </source>
</evidence>
<dbReference type="PANTHER" id="PTHR30386">
    <property type="entry name" value="MEMBRANE FUSION SUBUNIT OF EMRAB-TOLC MULTIDRUG EFFLUX PUMP"/>
    <property type="match status" value="1"/>
</dbReference>
<keyword evidence="5 9" id="KW-0997">Cell inner membrane</keyword>
<evidence type="ECO:0000256" key="7">
    <source>
        <dbReference type="ARBA" id="ARBA00022989"/>
    </source>
</evidence>
<keyword evidence="7 9" id="KW-1133">Transmembrane helix</keyword>
<keyword evidence="6 9" id="KW-0812">Transmembrane</keyword>
<dbReference type="SUPFAM" id="SSF58100">
    <property type="entry name" value="Bacterial hemolysins"/>
    <property type="match status" value="1"/>
</dbReference>
<evidence type="ECO:0000256" key="8">
    <source>
        <dbReference type="ARBA" id="ARBA00023136"/>
    </source>
</evidence>
<accession>A0ABV7LZC4</accession>
<proteinExistence type="inferred from homology"/>
<dbReference type="Pfam" id="PF26002">
    <property type="entry name" value="Beta-barrel_AprE"/>
    <property type="match status" value="1"/>
</dbReference>
<dbReference type="SUPFAM" id="SSF111369">
    <property type="entry name" value="HlyD-like secretion proteins"/>
    <property type="match status" value="1"/>
</dbReference>
<dbReference type="PRINTS" id="PR01490">
    <property type="entry name" value="RTXTOXIND"/>
</dbReference>
<dbReference type="InterPro" id="IPR050739">
    <property type="entry name" value="MFP"/>
</dbReference>
<evidence type="ECO:0000259" key="11">
    <source>
        <dbReference type="Pfam" id="PF25994"/>
    </source>
</evidence>
<comment type="caution">
    <text evidence="13">The sequence shown here is derived from an EMBL/GenBank/DDBJ whole genome shotgun (WGS) entry which is preliminary data.</text>
</comment>
<reference evidence="14" key="1">
    <citation type="journal article" date="2019" name="Int. J. Syst. Evol. Microbiol.">
        <title>The Global Catalogue of Microorganisms (GCM) 10K type strain sequencing project: providing services to taxonomists for standard genome sequencing and annotation.</title>
        <authorList>
            <consortium name="The Broad Institute Genomics Platform"/>
            <consortium name="The Broad Institute Genome Sequencing Center for Infectious Disease"/>
            <person name="Wu L."/>
            <person name="Ma J."/>
        </authorList>
    </citation>
    <scope>NUCLEOTIDE SEQUENCE [LARGE SCALE GENOMIC DNA]</scope>
    <source>
        <strain evidence="14">KCTC 12847</strain>
    </source>
</reference>
<organism evidence="13 14">
    <name type="scientific">Modicisalibacter luteus</name>
    <dbReference type="NCBI Taxonomy" id="453962"/>
    <lineage>
        <taxon>Bacteria</taxon>
        <taxon>Pseudomonadati</taxon>
        <taxon>Pseudomonadota</taxon>
        <taxon>Gammaproteobacteria</taxon>
        <taxon>Oceanospirillales</taxon>
        <taxon>Halomonadaceae</taxon>
        <taxon>Modicisalibacter</taxon>
    </lineage>
</organism>
<gene>
    <name evidence="13" type="ORF">ACFOEI_04795</name>
</gene>
<keyword evidence="14" id="KW-1185">Reference proteome</keyword>
<comment type="similarity">
    <text evidence="2 9">Belongs to the membrane fusion protein (MFP) (TC 8.A.1) family.</text>
</comment>
<dbReference type="Gene3D" id="1.10.287.1490">
    <property type="match status" value="1"/>
</dbReference>
<keyword evidence="8 9" id="KW-0472">Membrane</keyword>
<comment type="subcellular location">
    <subcellularLocation>
        <location evidence="1 9">Cell inner membrane</location>
        <topology evidence="1 9">Single-pass membrane protein</topology>
    </subcellularLocation>
</comment>
<dbReference type="Gene3D" id="2.40.30.170">
    <property type="match status" value="1"/>
</dbReference>
<keyword evidence="4 9" id="KW-1003">Cell membrane</keyword>
<name>A0ABV7LZC4_9GAMM</name>
<evidence type="ECO:0000313" key="13">
    <source>
        <dbReference type="EMBL" id="MFC3291378.1"/>
    </source>
</evidence>
<evidence type="ECO:0000259" key="12">
    <source>
        <dbReference type="Pfam" id="PF26002"/>
    </source>
</evidence>
<dbReference type="InterPro" id="IPR058781">
    <property type="entry name" value="HH_AprE-like"/>
</dbReference>
<evidence type="ECO:0000256" key="5">
    <source>
        <dbReference type="ARBA" id="ARBA00022519"/>
    </source>
</evidence>
<feature type="domain" description="AprE-like long alpha-helical hairpin" evidence="11">
    <location>
        <begin position="101"/>
        <end position="289"/>
    </location>
</feature>
<sequence length="444" mass="49553">MSNRNAVQESLESSPRLPTGDRRYRQLGLGIVLTCFVGFGSWAVAANLAVAVVAPGTVSVASFKKTVQHYEGGIVSNILVDDGDHVDAGDPLLVLDNTQALSKLEIARSQYLINRATEVRLLAEQAGKPTLTFPEKLREYESERVGNILEVQRDLFQARRQTLQGALDTLDQQTVQLREQIEGLRQVMAVNRKRVDSLRQEAKDFRSLYKEGLGNNQRVRELERQILQYQGEIAQHQADIARLESQISENGLKRRVRQQEFQQELGEQLRQVQADIADAEERMTALSDQVRRTTVTAPVSGTVVGLAVRTQGAVVAPGDPIMDIVPSNDSFIIETRIADRDIETVYPGQRAEIRFSAFNQRLANVVEGEVVQVSADSFVDESTGARYYKARVKVTEDGKRKMNEHMQLLAGMPAEVMIRTGERSFASYIAQPITDMMARAIREG</sequence>
<evidence type="ECO:0000256" key="10">
    <source>
        <dbReference type="SAM" id="Coils"/>
    </source>
</evidence>
<dbReference type="InterPro" id="IPR058982">
    <property type="entry name" value="Beta-barrel_AprE"/>
</dbReference>
<dbReference type="EMBL" id="JBHRUH010000010">
    <property type="protein sequence ID" value="MFC3291378.1"/>
    <property type="molecule type" value="Genomic_DNA"/>
</dbReference>
<evidence type="ECO:0000256" key="2">
    <source>
        <dbReference type="ARBA" id="ARBA00009477"/>
    </source>
</evidence>
<dbReference type="Gene3D" id="2.40.50.100">
    <property type="match status" value="1"/>
</dbReference>
<evidence type="ECO:0000256" key="9">
    <source>
        <dbReference type="RuleBase" id="RU365093"/>
    </source>
</evidence>
<dbReference type="Pfam" id="PF25994">
    <property type="entry name" value="HH_AprE"/>
    <property type="match status" value="1"/>
</dbReference>
<evidence type="ECO:0000256" key="3">
    <source>
        <dbReference type="ARBA" id="ARBA00022448"/>
    </source>
</evidence>
<feature type="domain" description="AprE-like beta-barrel" evidence="12">
    <location>
        <begin position="332"/>
        <end position="421"/>
    </location>
</feature>
<dbReference type="PANTHER" id="PTHR30386:SF17">
    <property type="entry name" value="ALKALINE PROTEASE SECRETION PROTEIN APRE"/>
    <property type="match status" value="1"/>
</dbReference>
<keyword evidence="3 9" id="KW-0813">Transport</keyword>
<feature type="transmembrane region" description="Helical" evidence="9">
    <location>
        <begin position="27"/>
        <end position="54"/>
    </location>
</feature>
<dbReference type="Proteomes" id="UP001595640">
    <property type="component" value="Unassembled WGS sequence"/>
</dbReference>
<protein>
    <recommendedName>
        <fullName evidence="9">Membrane fusion protein (MFP) family protein</fullName>
    </recommendedName>
</protein>
<dbReference type="InterPro" id="IPR010129">
    <property type="entry name" value="T1SS_HlyD"/>
</dbReference>
<dbReference type="NCBIfam" id="TIGR01843">
    <property type="entry name" value="type_I_hlyD"/>
    <property type="match status" value="1"/>
</dbReference>
<evidence type="ECO:0000256" key="1">
    <source>
        <dbReference type="ARBA" id="ARBA00004377"/>
    </source>
</evidence>
<evidence type="ECO:0000313" key="14">
    <source>
        <dbReference type="Proteomes" id="UP001595640"/>
    </source>
</evidence>